<dbReference type="Pfam" id="PF00092">
    <property type="entry name" value="VWA"/>
    <property type="match status" value="1"/>
</dbReference>
<organism evidence="4 5">
    <name type="scientific">Desmophyllum pertusum</name>
    <dbReference type="NCBI Taxonomy" id="174260"/>
    <lineage>
        <taxon>Eukaryota</taxon>
        <taxon>Metazoa</taxon>
        <taxon>Cnidaria</taxon>
        <taxon>Anthozoa</taxon>
        <taxon>Hexacorallia</taxon>
        <taxon>Scleractinia</taxon>
        <taxon>Caryophylliina</taxon>
        <taxon>Caryophylliidae</taxon>
        <taxon>Desmophyllum</taxon>
    </lineage>
</organism>
<proteinExistence type="predicted"/>
<keyword evidence="1" id="KW-0479">Metal-binding</keyword>
<gene>
    <name evidence="4" type="ORF">OS493_029407</name>
</gene>
<dbReference type="SUPFAM" id="SSF48056">
    <property type="entry name" value="Di-copper centre-containing domain"/>
    <property type="match status" value="1"/>
</dbReference>
<dbReference type="InterPro" id="IPR002227">
    <property type="entry name" value="Tyrosinase_Cu-bd"/>
</dbReference>
<comment type="caution">
    <text evidence="4">The sequence shown here is derived from an EMBL/GenBank/DDBJ whole genome shotgun (WGS) entry which is preliminary data.</text>
</comment>
<dbReference type="OrthoDB" id="5953290at2759"/>
<name>A0A9W9YWM0_9CNID</name>
<dbReference type="InterPro" id="IPR036465">
    <property type="entry name" value="vWFA_dom_sf"/>
</dbReference>
<evidence type="ECO:0000256" key="2">
    <source>
        <dbReference type="ARBA" id="ARBA00023008"/>
    </source>
</evidence>
<dbReference type="InterPro" id="IPR008922">
    <property type="entry name" value="Di-copper_centre_dom_sf"/>
</dbReference>
<evidence type="ECO:0000313" key="5">
    <source>
        <dbReference type="Proteomes" id="UP001163046"/>
    </source>
</evidence>
<evidence type="ECO:0000259" key="3">
    <source>
        <dbReference type="PROSITE" id="PS50234"/>
    </source>
</evidence>
<dbReference type="GO" id="GO:0016491">
    <property type="term" value="F:oxidoreductase activity"/>
    <property type="evidence" value="ECO:0007669"/>
    <property type="project" value="InterPro"/>
</dbReference>
<keyword evidence="2" id="KW-0186">Copper</keyword>
<dbReference type="PANTHER" id="PTHR11474">
    <property type="entry name" value="TYROSINASE FAMILY MEMBER"/>
    <property type="match status" value="1"/>
</dbReference>
<reference evidence="4" key="1">
    <citation type="submission" date="2023-01" db="EMBL/GenBank/DDBJ databases">
        <title>Genome assembly of the deep-sea coral Lophelia pertusa.</title>
        <authorList>
            <person name="Herrera S."/>
            <person name="Cordes E."/>
        </authorList>
    </citation>
    <scope>NUCLEOTIDE SEQUENCE</scope>
    <source>
        <strain evidence="4">USNM1676648</strain>
        <tissue evidence="4">Polyp</tissue>
    </source>
</reference>
<dbReference type="GO" id="GO:0046872">
    <property type="term" value="F:metal ion binding"/>
    <property type="evidence" value="ECO:0007669"/>
    <property type="project" value="UniProtKB-KW"/>
</dbReference>
<evidence type="ECO:0000256" key="1">
    <source>
        <dbReference type="ARBA" id="ARBA00022723"/>
    </source>
</evidence>
<feature type="domain" description="VWFA" evidence="3">
    <location>
        <begin position="1"/>
        <end position="80"/>
    </location>
</feature>
<protein>
    <recommendedName>
        <fullName evidence="3">VWFA domain-containing protein</fullName>
    </recommendedName>
</protein>
<dbReference type="Gene3D" id="1.10.1280.10">
    <property type="entry name" value="Di-copper center containing domain from catechol oxidase"/>
    <property type="match status" value="1"/>
</dbReference>
<dbReference type="PANTHER" id="PTHR11474:SF126">
    <property type="entry name" value="TYROSINASE-LIKE PROTEIN TYR-1-RELATED"/>
    <property type="match status" value="1"/>
</dbReference>
<dbReference type="PRINTS" id="PR00092">
    <property type="entry name" value="TYROSINASE"/>
</dbReference>
<dbReference type="SUPFAM" id="SSF53300">
    <property type="entry name" value="vWA-like"/>
    <property type="match status" value="1"/>
</dbReference>
<evidence type="ECO:0000313" key="4">
    <source>
        <dbReference type="EMBL" id="KAJ7370863.1"/>
    </source>
</evidence>
<sequence length="315" mass="35781">MRSNSKKVLFIVTTGKSWSGIHPLFPVKWIKKHGVEIFGLTIGHKKNALEQLQEIASDPVEKHVFWVKELQDIHALSTMLKGKGGFPTTCNGNGAFLDERRTVFLPWHRFFLLKLENLLTQIDCRVTLPYWDWSRTSGNPWEVDGPKSIWSNACYGLGGDGKEPNNCVVNGPFGQGQWNITIDDDKTTCLRRCFHGNPPDAQTVQSVLSLPWQNFSDFEKKLRVVFHHSVACDNIGGHVCSQFAAQTPEFILITSFVDKLWGQWQNMSDFHRDTGFPVVSTNLPGFELRYVGDVYRLDRQPGCVKVIYDKAIKLV</sequence>
<dbReference type="EMBL" id="MU826855">
    <property type="protein sequence ID" value="KAJ7370863.1"/>
    <property type="molecule type" value="Genomic_DNA"/>
</dbReference>
<dbReference type="InterPro" id="IPR002035">
    <property type="entry name" value="VWF_A"/>
</dbReference>
<accession>A0A9W9YWM0</accession>
<dbReference type="Pfam" id="PF00264">
    <property type="entry name" value="Tyrosinase"/>
    <property type="match status" value="1"/>
</dbReference>
<dbReference type="PROSITE" id="PS50234">
    <property type="entry name" value="VWFA"/>
    <property type="match status" value="1"/>
</dbReference>
<dbReference type="AlphaFoldDB" id="A0A9W9YWM0"/>
<dbReference type="Proteomes" id="UP001163046">
    <property type="component" value="Unassembled WGS sequence"/>
</dbReference>
<dbReference type="InterPro" id="IPR050316">
    <property type="entry name" value="Tyrosinase/Hemocyanin"/>
</dbReference>
<keyword evidence="5" id="KW-1185">Reference proteome</keyword>